<protein>
    <submittedName>
        <fullName evidence="1">Uncharacterized protein</fullName>
    </submittedName>
</protein>
<comment type="caution">
    <text evidence="1">The sequence shown here is derived from an EMBL/GenBank/DDBJ whole genome shotgun (WGS) entry which is preliminary data.</text>
</comment>
<gene>
    <name evidence="1" type="ORF">CC117_25490</name>
</gene>
<dbReference type="AlphaFoldDB" id="A0A1S1QA03"/>
<accession>A0A1S1QA03</accession>
<dbReference type="EMBL" id="MBLM01000142">
    <property type="protein sequence ID" value="OHV31688.1"/>
    <property type="molecule type" value="Genomic_DNA"/>
</dbReference>
<sequence>MTDSSMQETRTQVNEKVIELMAGRVWSALFTAVKQAMPPLNVLDNDALLRTLRILAVFICPAPQKHKEVHIHALRPLGEDVRGYLTEQTKEHLKEAFADWGTWSTPSTVPGNGTG</sequence>
<name>A0A1S1QA03_9ACTN</name>
<proteinExistence type="predicted"/>
<evidence type="ECO:0000313" key="2">
    <source>
        <dbReference type="Proteomes" id="UP000179627"/>
    </source>
</evidence>
<dbReference type="Proteomes" id="UP000179627">
    <property type="component" value="Unassembled WGS sequence"/>
</dbReference>
<reference evidence="2" key="1">
    <citation type="submission" date="2016-07" db="EMBL/GenBank/DDBJ databases">
        <title>Sequence Frankia sp. strain CcI1.17.</title>
        <authorList>
            <person name="Ghodhbane-Gtari F."/>
            <person name="Swanson E."/>
            <person name="Gueddou A."/>
            <person name="Morris K."/>
            <person name="Hezbri K."/>
            <person name="Ktari A."/>
            <person name="Nouioui I."/>
            <person name="Abebe-Akele F."/>
            <person name="Simpson S."/>
            <person name="Thomas K."/>
            <person name="Gtari M."/>
            <person name="Tisa L.S."/>
            <person name="Hurst S."/>
        </authorList>
    </citation>
    <scope>NUCLEOTIDE SEQUENCE [LARGE SCALE GENOMIC DNA]</scope>
    <source>
        <strain evidence="2">Cc1.17</strain>
    </source>
</reference>
<evidence type="ECO:0000313" key="1">
    <source>
        <dbReference type="EMBL" id="OHV31688.1"/>
    </source>
</evidence>
<keyword evidence="2" id="KW-1185">Reference proteome</keyword>
<organism evidence="1 2">
    <name type="scientific">Parafrankia colletiae</name>
    <dbReference type="NCBI Taxonomy" id="573497"/>
    <lineage>
        <taxon>Bacteria</taxon>
        <taxon>Bacillati</taxon>
        <taxon>Actinomycetota</taxon>
        <taxon>Actinomycetes</taxon>
        <taxon>Frankiales</taxon>
        <taxon>Frankiaceae</taxon>
        <taxon>Parafrankia</taxon>
    </lineage>
</organism>